<dbReference type="InterPro" id="IPR009926">
    <property type="entry name" value="T3SS_YcgR_PilZN"/>
</dbReference>
<keyword evidence="7" id="KW-0966">Cell projection</keyword>
<dbReference type="GO" id="GO:0071945">
    <property type="term" value="P:regulation of bacterial-type flagellum-dependent cell motility by regulation of motor speed"/>
    <property type="evidence" value="ECO:0007669"/>
    <property type="project" value="UniProtKB-UniRule"/>
</dbReference>
<reference evidence="7 8" key="1">
    <citation type="submission" date="2016-12" db="EMBL/GenBank/DDBJ databases">
        <title>Genome sequencing of Methylocaldum marinum.</title>
        <authorList>
            <person name="Takeuchi M."/>
            <person name="Kamagata Y."/>
            <person name="Hiraoka S."/>
            <person name="Oshima K."/>
            <person name="Hattori M."/>
            <person name="Iwasaki W."/>
        </authorList>
    </citation>
    <scope>NUCLEOTIDE SEQUENCE [LARGE SCALE GENOMIC DNA]</scope>
    <source>
        <strain evidence="7 8">S8</strain>
    </source>
</reference>
<keyword evidence="7" id="KW-0969">Cilium</keyword>
<sequence length="247" mass="26941">MPADSNETQGAYLLKGRGEILEKLKLMQAKKCLLSAQTDGAGSGFVTTVVQVMPEKGLVVLDPSENADTNRQMLAAPRVVFRGQVDGIQSSFVLTGLIEANLNEQTVLAAAIPDALYWRQRRKFYRATIPVAMPAKCVVSLDGQPAEFGIADISVSGLALIDKICRLGDAYPVGHILEECRLILPGHGETMLGLELRNKAAVTWGNSPIGQRVGCLFRGAGRNFEARLQKFIYDVELLKKRQDGVMR</sequence>
<comment type="subunit">
    <text evidence="4">Monomer. Interacts with the flagellar basal bodies.</text>
</comment>
<proteinExistence type="inferred from homology"/>
<evidence type="ECO:0000313" key="8">
    <source>
        <dbReference type="Proteomes" id="UP000266313"/>
    </source>
</evidence>
<comment type="function">
    <text evidence="4">Acts as a flagellar brake, regulating swimming and swarming in a bis-(3'-5') cyclic diguanylic acid (c-di-GMP)-dependent manner. Binds 1 c-di-GMP dimer per subunit. Increasing levels of c-di-GMP lead to decreased motility.</text>
</comment>
<keyword evidence="3 4" id="KW-0975">Bacterial flagellum</keyword>
<feature type="domain" description="PilZ" evidence="5">
    <location>
        <begin position="120"/>
        <end position="233"/>
    </location>
</feature>
<gene>
    <name evidence="4" type="primary">ycgR</name>
    <name evidence="7" type="ORF">sS8_2203</name>
</gene>
<evidence type="ECO:0000259" key="6">
    <source>
        <dbReference type="Pfam" id="PF07317"/>
    </source>
</evidence>
<dbReference type="Gene3D" id="2.30.110.10">
    <property type="entry name" value="Electron Transport, Fmn-binding Protein, Chain A"/>
    <property type="match status" value="1"/>
</dbReference>
<evidence type="ECO:0000256" key="1">
    <source>
        <dbReference type="ARBA" id="ARBA00022636"/>
    </source>
</evidence>
<evidence type="ECO:0000259" key="5">
    <source>
        <dbReference type="Pfam" id="PF07238"/>
    </source>
</evidence>
<dbReference type="OrthoDB" id="5572581at2"/>
<dbReference type="InterPro" id="IPR012349">
    <property type="entry name" value="Split_barrel_FMN-bd"/>
</dbReference>
<keyword evidence="7" id="KW-0282">Flagellum</keyword>
<keyword evidence="8" id="KW-1185">Reference proteome</keyword>
<dbReference type="GO" id="GO:0009425">
    <property type="term" value="C:bacterial-type flagellum basal body"/>
    <property type="evidence" value="ECO:0007669"/>
    <property type="project" value="UniProtKB-SubCell"/>
</dbReference>
<evidence type="ECO:0000256" key="4">
    <source>
        <dbReference type="HAMAP-Rule" id="MF_01457"/>
    </source>
</evidence>
<dbReference type="AlphaFoldDB" id="A0A250KR67"/>
<feature type="domain" description="Type III secretion system flagellar brake protein YcgR PilZN" evidence="6">
    <location>
        <begin position="12"/>
        <end position="117"/>
    </location>
</feature>
<dbReference type="InterPro" id="IPR009875">
    <property type="entry name" value="PilZ_domain"/>
</dbReference>
<dbReference type="InterPro" id="IPR023787">
    <property type="entry name" value="T3SS_YcgR"/>
</dbReference>
<dbReference type="RefSeq" id="WP_119629620.1">
    <property type="nucleotide sequence ID" value="NZ_AP017928.1"/>
</dbReference>
<dbReference type="Pfam" id="PF07317">
    <property type="entry name" value="PilZN"/>
    <property type="match status" value="1"/>
</dbReference>
<dbReference type="Pfam" id="PF07238">
    <property type="entry name" value="PilZ"/>
    <property type="match status" value="1"/>
</dbReference>
<evidence type="ECO:0000256" key="2">
    <source>
        <dbReference type="ARBA" id="ARBA00022741"/>
    </source>
</evidence>
<name>A0A250KR67_9GAMM</name>
<evidence type="ECO:0000256" key="3">
    <source>
        <dbReference type="ARBA" id="ARBA00023143"/>
    </source>
</evidence>
<protein>
    <recommendedName>
        <fullName evidence="4">Flagellar brake protein YcgR</fullName>
    </recommendedName>
    <alternativeName>
        <fullName evidence="4">Cyclic di-GMP binding protein YcgR</fullName>
    </alternativeName>
</protein>
<dbReference type="EMBL" id="AP017928">
    <property type="protein sequence ID" value="BBA34155.1"/>
    <property type="molecule type" value="Genomic_DNA"/>
</dbReference>
<dbReference type="HAMAP" id="MF_01457">
    <property type="entry name" value="YcgR"/>
    <property type="match status" value="1"/>
</dbReference>
<dbReference type="GO" id="GO:0071973">
    <property type="term" value="P:bacterial-type flagellum-dependent cell motility"/>
    <property type="evidence" value="ECO:0007669"/>
    <property type="project" value="UniProtKB-UniRule"/>
</dbReference>
<evidence type="ECO:0000313" key="7">
    <source>
        <dbReference type="EMBL" id="BBA34155.1"/>
    </source>
</evidence>
<dbReference type="Proteomes" id="UP000266313">
    <property type="component" value="Chromosome"/>
</dbReference>
<organism evidence="7 8">
    <name type="scientific">Methylocaldum marinum</name>
    <dbReference type="NCBI Taxonomy" id="1432792"/>
    <lineage>
        <taxon>Bacteria</taxon>
        <taxon>Pseudomonadati</taxon>
        <taxon>Pseudomonadota</taxon>
        <taxon>Gammaproteobacteria</taxon>
        <taxon>Methylococcales</taxon>
        <taxon>Methylococcaceae</taxon>
        <taxon>Methylocaldum</taxon>
    </lineage>
</organism>
<dbReference type="GO" id="GO:0035438">
    <property type="term" value="F:cyclic-di-GMP binding"/>
    <property type="evidence" value="ECO:0007669"/>
    <property type="project" value="UniProtKB-UniRule"/>
</dbReference>
<accession>A0A250KR67</accession>
<dbReference type="KEGG" id="mmai:sS8_2203"/>
<keyword evidence="2 4" id="KW-0547">Nucleotide-binding</keyword>
<keyword evidence="1 4" id="KW-0973">c-di-GMP</keyword>
<comment type="similarity">
    <text evidence="4">Belongs to the YcgR family.</text>
</comment>
<comment type="subcellular location">
    <subcellularLocation>
        <location evidence="4">Bacterial flagellum basal body</location>
    </subcellularLocation>
</comment>
<dbReference type="Gene3D" id="2.40.10.220">
    <property type="entry name" value="predicted glycosyltransferase like domains"/>
    <property type="match status" value="1"/>
</dbReference>